<keyword evidence="7" id="KW-1185">Reference proteome</keyword>
<organism evidence="6 7">
    <name type="scientific">Naasia lichenicola</name>
    <dbReference type="NCBI Taxonomy" id="2565933"/>
    <lineage>
        <taxon>Bacteria</taxon>
        <taxon>Bacillati</taxon>
        <taxon>Actinomycetota</taxon>
        <taxon>Actinomycetes</taxon>
        <taxon>Micrococcales</taxon>
        <taxon>Microbacteriaceae</taxon>
        <taxon>Naasia</taxon>
    </lineage>
</organism>
<dbReference type="OrthoDB" id="3636008at2"/>
<dbReference type="Pfam" id="PF00126">
    <property type="entry name" value="HTH_1"/>
    <property type="match status" value="1"/>
</dbReference>
<dbReference type="CDD" id="cd08434">
    <property type="entry name" value="PBP2_GltC_like"/>
    <property type="match status" value="1"/>
</dbReference>
<dbReference type="GO" id="GO:0003700">
    <property type="term" value="F:DNA-binding transcription factor activity"/>
    <property type="evidence" value="ECO:0007669"/>
    <property type="project" value="InterPro"/>
</dbReference>
<gene>
    <name evidence="6" type="ORF">E6C64_04105</name>
</gene>
<dbReference type="SUPFAM" id="SSF53850">
    <property type="entry name" value="Periplasmic binding protein-like II"/>
    <property type="match status" value="1"/>
</dbReference>
<dbReference type="GO" id="GO:0003677">
    <property type="term" value="F:DNA binding"/>
    <property type="evidence" value="ECO:0007669"/>
    <property type="project" value="UniProtKB-KW"/>
</dbReference>
<sequence length="296" mass="32526">MDTDALRWFQQVADGTTVTEVSELEGLTQPGVSRALARLERDVGAPLLQRTGRTLRMTRAGAIFKRYVDVVLHELDDGLSAVNDEMSPDSGTVVIAFQGSLGTWLIPNLLASFRAEHPDIRFELNQIRDEIAAPRLLAEGADILITTTSPRSDDVGWRPLMVEPLRLATHRDHPLAEQESIALRQASAESFVTLRAAYRLRRLTDALCQAAGFEPQVAFEGDDVPTLLGLVAAGLGVAIVPAHHTDVLERPSVRYLELTDSAAYRTVSIGWSTTRRLRPSAELFRTHVIATARQSS</sequence>
<dbReference type="Gene3D" id="3.40.190.290">
    <property type="match status" value="1"/>
</dbReference>
<dbReference type="InterPro" id="IPR050950">
    <property type="entry name" value="HTH-type_LysR_regulators"/>
</dbReference>
<evidence type="ECO:0000259" key="5">
    <source>
        <dbReference type="PROSITE" id="PS50931"/>
    </source>
</evidence>
<comment type="caution">
    <text evidence="6">The sequence shown here is derived from an EMBL/GenBank/DDBJ whole genome shotgun (WGS) entry which is preliminary data.</text>
</comment>
<accession>A0A4V3WTW4</accession>
<dbReference type="InterPro" id="IPR000847">
    <property type="entry name" value="LysR_HTH_N"/>
</dbReference>
<dbReference type="AlphaFoldDB" id="A0A4V3WTW4"/>
<dbReference type="GO" id="GO:0005829">
    <property type="term" value="C:cytosol"/>
    <property type="evidence" value="ECO:0007669"/>
    <property type="project" value="TreeGrafter"/>
</dbReference>
<keyword evidence="4" id="KW-0804">Transcription</keyword>
<dbReference type="PANTHER" id="PTHR30419">
    <property type="entry name" value="HTH-TYPE TRANSCRIPTIONAL REGULATOR YBHD"/>
    <property type="match status" value="1"/>
</dbReference>
<evidence type="ECO:0000313" key="6">
    <source>
        <dbReference type="EMBL" id="THG33527.1"/>
    </source>
</evidence>
<dbReference type="PROSITE" id="PS50931">
    <property type="entry name" value="HTH_LYSR"/>
    <property type="match status" value="1"/>
</dbReference>
<protein>
    <submittedName>
        <fullName evidence="6">LysR family transcriptional regulator</fullName>
    </submittedName>
</protein>
<keyword evidence="2" id="KW-0805">Transcription regulation</keyword>
<evidence type="ECO:0000256" key="1">
    <source>
        <dbReference type="ARBA" id="ARBA00009437"/>
    </source>
</evidence>
<reference evidence="6 7" key="1">
    <citation type="submission" date="2019-04" db="EMBL/GenBank/DDBJ databases">
        <authorList>
            <person name="Jiang L."/>
        </authorList>
    </citation>
    <scope>NUCLEOTIDE SEQUENCE [LARGE SCALE GENOMIC DNA]</scope>
    <source>
        <strain evidence="6 7">YIM 131853</strain>
    </source>
</reference>
<keyword evidence="3" id="KW-0238">DNA-binding</keyword>
<dbReference type="InterPro" id="IPR036388">
    <property type="entry name" value="WH-like_DNA-bd_sf"/>
</dbReference>
<evidence type="ECO:0000256" key="2">
    <source>
        <dbReference type="ARBA" id="ARBA00023015"/>
    </source>
</evidence>
<name>A0A4V3WTW4_9MICO</name>
<dbReference type="InterPro" id="IPR005119">
    <property type="entry name" value="LysR_subst-bd"/>
</dbReference>
<dbReference type="InterPro" id="IPR036390">
    <property type="entry name" value="WH_DNA-bd_sf"/>
</dbReference>
<dbReference type="RefSeq" id="WP_136426309.1">
    <property type="nucleotide sequence ID" value="NZ_SSSM01000001.1"/>
</dbReference>
<dbReference type="Pfam" id="PF03466">
    <property type="entry name" value="LysR_substrate"/>
    <property type="match status" value="1"/>
</dbReference>
<feature type="domain" description="HTH lysR-type" evidence="5">
    <location>
        <begin position="1"/>
        <end position="58"/>
    </location>
</feature>
<proteinExistence type="inferred from homology"/>
<evidence type="ECO:0000256" key="3">
    <source>
        <dbReference type="ARBA" id="ARBA00023125"/>
    </source>
</evidence>
<dbReference type="PANTHER" id="PTHR30419:SF28">
    <property type="entry name" value="HTH-TYPE TRANSCRIPTIONAL REGULATOR BSDA"/>
    <property type="match status" value="1"/>
</dbReference>
<dbReference type="SUPFAM" id="SSF46785">
    <property type="entry name" value="Winged helix' DNA-binding domain"/>
    <property type="match status" value="1"/>
</dbReference>
<evidence type="ECO:0000313" key="7">
    <source>
        <dbReference type="Proteomes" id="UP000309133"/>
    </source>
</evidence>
<comment type="similarity">
    <text evidence="1">Belongs to the LysR transcriptional regulatory family.</text>
</comment>
<dbReference type="EMBL" id="SSSM01000001">
    <property type="protein sequence ID" value="THG33527.1"/>
    <property type="molecule type" value="Genomic_DNA"/>
</dbReference>
<dbReference type="Gene3D" id="1.10.10.10">
    <property type="entry name" value="Winged helix-like DNA-binding domain superfamily/Winged helix DNA-binding domain"/>
    <property type="match status" value="1"/>
</dbReference>
<evidence type="ECO:0000256" key="4">
    <source>
        <dbReference type="ARBA" id="ARBA00023163"/>
    </source>
</evidence>
<dbReference type="Proteomes" id="UP000309133">
    <property type="component" value="Unassembled WGS sequence"/>
</dbReference>